<dbReference type="InterPro" id="IPR036796">
    <property type="entry name" value="Ribosomal_uL11_N_sf"/>
</dbReference>
<reference evidence="9" key="1">
    <citation type="journal article" date="2017" name="Genome Biol.">
        <title>Comparative genomics reveals high biological diversity and specific adaptations in the industrially and medically important fungal genus Aspergillus.</title>
        <authorList>
            <person name="de Vries R.P."/>
            <person name="Riley R."/>
            <person name="Wiebenga A."/>
            <person name="Aguilar-Osorio G."/>
            <person name="Amillis S."/>
            <person name="Uchima C.A."/>
            <person name="Anderluh G."/>
            <person name="Asadollahi M."/>
            <person name="Askin M."/>
            <person name="Barry K."/>
            <person name="Battaglia E."/>
            <person name="Bayram O."/>
            <person name="Benocci T."/>
            <person name="Braus-Stromeyer S.A."/>
            <person name="Caldana C."/>
            <person name="Canovas D."/>
            <person name="Cerqueira G.C."/>
            <person name="Chen F."/>
            <person name="Chen W."/>
            <person name="Choi C."/>
            <person name="Clum A."/>
            <person name="Dos Santos R.A."/>
            <person name="Damasio A.R."/>
            <person name="Diallinas G."/>
            <person name="Emri T."/>
            <person name="Fekete E."/>
            <person name="Flipphi M."/>
            <person name="Freyberg S."/>
            <person name="Gallo A."/>
            <person name="Gournas C."/>
            <person name="Habgood R."/>
            <person name="Hainaut M."/>
            <person name="Harispe M.L."/>
            <person name="Henrissat B."/>
            <person name="Hilden K.S."/>
            <person name="Hope R."/>
            <person name="Hossain A."/>
            <person name="Karabika E."/>
            <person name="Karaffa L."/>
            <person name="Karanyi Z."/>
            <person name="Krasevec N."/>
            <person name="Kuo A."/>
            <person name="Kusch H."/>
            <person name="LaButti K."/>
            <person name="Lagendijk E.L."/>
            <person name="Lapidus A."/>
            <person name="Levasseur A."/>
            <person name="Lindquist E."/>
            <person name="Lipzen A."/>
            <person name="Logrieco A.F."/>
            <person name="MacCabe A."/>
            <person name="Maekelae M.R."/>
            <person name="Malavazi I."/>
            <person name="Melin P."/>
            <person name="Meyer V."/>
            <person name="Mielnichuk N."/>
            <person name="Miskei M."/>
            <person name="Molnar A.P."/>
            <person name="Mule G."/>
            <person name="Ngan C.Y."/>
            <person name="Orejas M."/>
            <person name="Orosz E."/>
            <person name="Ouedraogo J.P."/>
            <person name="Overkamp K.M."/>
            <person name="Park H.-S."/>
            <person name="Perrone G."/>
            <person name="Piumi F."/>
            <person name="Punt P.J."/>
            <person name="Ram A.F."/>
            <person name="Ramon A."/>
            <person name="Rauscher S."/>
            <person name="Record E."/>
            <person name="Riano-Pachon D.M."/>
            <person name="Robert V."/>
            <person name="Roehrig J."/>
            <person name="Ruller R."/>
            <person name="Salamov A."/>
            <person name="Salih N.S."/>
            <person name="Samson R.A."/>
            <person name="Sandor E."/>
            <person name="Sanguinetti M."/>
            <person name="Schuetze T."/>
            <person name="Sepcic K."/>
            <person name="Shelest E."/>
            <person name="Sherlock G."/>
            <person name="Sophianopoulou V."/>
            <person name="Squina F.M."/>
            <person name="Sun H."/>
            <person name="Susca A."/>
            <person name="Todd R.B."/>
            <person name="Tsang A."/>
            <person name="Unkles S.E."/>
            <person name="van de Wiele N."/>
            <person name="van Rossen-Uffink D."/>
            <person name="Oliveira J.V."/>
            <person name="Vesth T.C."/>
            <person name="Visser J."/>
            <person name="Yu J.-H."/>
            <person name="Zhou M."/>
            <person name="Andersen M.R."/>
            <person name="Archer D.B."/>
            <person name="Baker S.E."/>
            <person name="Benoit I."/>
            <person name="Brakhage A.A."/>
            <person name="Braus G.H."/>
            <person name="Fischer R."/>
            <person name="Frisvad J.C."/>
            <person name="Goldman G.H."/>
            <person name="Houbraken J."/>
            <person name="Oakley B."/>
            <person name="Pocsi I."/>
            <person name="Scazzocchio C."/>
            <person name="Seiboth B."/>
            <person name="vanKuyk P.A."/>
            <person name="Wortman J."/>
            <person name="Dyer P.S."/>
            <person name="Grigoriev I.V."/>
        </authorList>
    </citation>
    <scope>NUCLEOTIDE SEQUENCE [LARGE SCALE GENOMIC DNA]</scope>
    <source>
        <strain evidence="9">CBS 506.65</strain>
    </source>
</reference>
<dbReference type="PANTHER" id="PTHR11661:SF2">
    <property type="entry name" value="LARGE RIBOSOMAL SUBUNIT PROTEIN UL11"/>
    <property type="match status" value="1"/>
</dbReference>
<dbReference type="GO" id="GO:0002181">
    <property type="term" value="P:cytoplasmic translation"/>
    <property type="evidence" value="ECO:0007669"/>
    <property type="project" value="UniProtKB-ARBA"/>
</dbReference>
<proteinExistence type="inferred from homology"/>
<dbReference type="Pfam" id="PF00298">
    <property type="entry name" value="Ribosomal_L11"/>
    <property type="match status" value="1"/>
</dbReference>
<comment type="similarity">
    <text evidence="2 5">Belongs to the universal ribosomal protein uL11 family.</text>
</comment>
<dbReference type="Pfam" id="PF03946">
    <property type="entry name" value="Ribosomal_L11_N"/>
    <property type="match status" value="1"/>
</dbReference>
<dbReference type="Gene3D" id="3.30.1550.10">
    <property type="entry name" value="Ribosomal protein L11/L12, N-terminal domain"/>
    <property type="match status" value="1"/>
</dbReference>
<dbReference type="Gene3D" id="1.10.10.250">
    <property type="entry name" value="Ribosomal protein L11, C-terminal domain"/>
    <property type="match status" value="1"/>
</dbReference>
<dbReference type="SUPFAM" id="SSF46906">
    <property type="entry name" value="Ribosomal protein L11, C-terminal domain"/>
    <property type="match status" value="1"/>
</dbReference>
<dbReference type="STRING" id="1073090.A0A1L9SLC0"/>
<evidence type="ECO:0000256" key="1">
    <source>
        <dbReference type="ARBA" id="ARBA00004021"/>
    </source>
</evidence>
<evidence type="ECO:0000256" key="4">
    <source>
        <dbReference type="ARBA" id="ARBA00023274"/>
    </source>
</evidence>
<evidence type="ECO:0008006" key="10">
    <source>
        <dbReference type="Google" id="ProtNLM"/>
    </source>
</evidence>
<protein>
    <recommendedName>
        <fullName evidence="10">60S ribosomal protein L12</fullName>
    </recommendedName>
</protein>
<dbReference type="SUPFAM" id="SSF54747">
    <property type="entry name" value="Ribosomal L11/L12e N-terminal domain"/>
    <property type="match status" value="1"/>
</dbReference>
<evidence type="ECO:0000313" key="8">
    <source>
        <dbReference type="EMBL" id="OJJ47877.1"/>
    </source>
</evidence>
<dbReference type="InterPro" id="IPR020783">
    <property type="entry name" value="Ribosomal_uL11_C"/>
</dbReference>
<feature type="non-terminal residue" evidence="8">
    <location>
        <position position="1"/>
    </location>
</feature>
<feature type="domain" description="Large ribosomal subunit protein uL11 C-terminal" evidence="6">
    <location>
        <begin position="72"/>
        <end position="141"/>
    </location>
</feature>
<sequence>PKFDPNEVKVIHLRTTGGEVGAQSALAPKVGPLGLSPKKIGEDIAKATGDWKGLRVTVRLTIQNRQAQVSVVPSASSLVIKALKEPPRDRKKEKNIKHNKSVSFDEIVEIARTMRTRSLAKELKGTVLEILGTAFSVGCQVDGRSPKDVSDDVKAGEIDGESTLSHFRVLYSRRLC</sequence>
<dbReference type="GeneID" id="34615698"/>
<dbReference type="HAMAP" id="MF_00736">
    <property type="entry name" value="Ribosomal_uL11"/>
    <property type="match status" value="1"/>
</dbReference>
<evidence type="ECO:0000259" key="7">
    <source>
        <dbReference type="Pfam" id="PF03946"/>
    </source>
</evidence>
<dbReference type="SMART" id="SM00649">
    <property type="entry name" value="RL11"/>
    <property type="match status" value="1"/>
</dbReference>
<dbReference type="FunFam" id="1.10.10.250:FF:000002">
    <property type="entry name" value="60S ribosomal protein L12"/>
    <property type="match status" value="1"/>
</dbReference>
<accession>A0A1L9SLC0</accession>
<dbReference type="OrthoDB" id="1478556at2759"/>
<evidence type="ECO:0000256" key="2">
    <source>
        <dbReference type="ARBA" id="ARBA00010537"/>
    </source>
</evidence>
<organism evidence="8 9">
    <name type="scientific">Penicilliopsis zonata CBS 506.65</name>
    <dbReference type="NCBI Taxonomy" id="1073090"/>
    <lineage>
        <taxon>Eukaryota</taxon>
        <taxon>Fungi</taxon>
        <taxon>Dikarya</taxon>
        <taxon>Ascomycota</taxon>
        <taxon>Pezizomycotina</taxon>
        <taxon>Eurotiomycetes</taxon>
        <taxon>Eurotiomycetidae</taxon>
        <taxon>Eurotiales</taxon>
        <taxon>Aspergillaceae</taxon>
        <taxon>Penicilliopsis</taxon>
    </lineage>
</organism>
<dbReference type="FunFam" id="3.30.1550.10:FF:000002">
    <property type="entry name" value="60S ribosomal protein L12"/>
    <property type="match status" value="1"/>
</dbReference>
<keyword evidence="9" id="KW-1185">Reference proteome</keyword>
<feature type="domain" description="Large ribosomal subunit protein uL11 N-terminal" evidence="7">
    <location>
        <begin position="11"/>
        <end position="67"/>
    </location>
</feature>
<dbReference type="AlphaFoldDB" id="A0A1L9SLC0"/>
<comment type="function">
    <text evidence="1">Component of the ribosome, a large ribonucleoprotein complex responsible for the synthesis of proteins in the cell. The small ribosomal subunit (SSU) binds messenger RNAs (mRNAs) and translates the encoded message by selecting cognate aminoacyl-transfer RNA (tRNA) molecules. The large subunit (LSU) contains the ribosomal catalytic site termed the peptidyl transferase center (PTC), which catalyzes the formation of peptide bonds, thereby polymerizing the amino acids delivered by tRNAs into a polypeptide chain. The nascent polypeptides leave the ribosome through a tunnel in the LSU and interact with protein factors that function in enzymatic processing, targeting, and the membrane insertion of nascent chains at the exit of the ribosomal tunnel.</text>
</comment>
<dbReference type="InterPro" id="IPR036769">
    <property type="entry name" value="Ribosomal_uL11_C_sf"/>
</dbReference>
<evidence type="ECO:0000256" key="3">
    <source>
        <dbReference type="ARBA" id="ARBA00022980"/>
    </source>
</evidence>
<dbReference type="InterPro" id="IPR020784">
    <property type="entry name" value="Ribosomal_uL11_N"/>
</dbReference>
<dbReference type="PANTHER" id="PTHR11661">
    <property type="entry name" value="60S RIBOSOMAL PROTEIN L12"/>
    <property type="match status" value="1"/>
</dbReference>
<gene>
    <name evidence="8" type="ORF">ASPZODRAFT_64454</name>
</gene>
<dbReference type="RefSeq" id="XP_022582387.1">
    <property type="nucleotide sequence ID" value="XM_022729234.1"/>
</dbReference>
<dbReference type="Proteomes" id="UP000184188">
    <property type="component" value="Unassembled WGS sequence"/>
</dbReference>
<dbReference type="EMBL" id="KV878340">
    <property type="protein sequence ID" value="OJJ47877.1"/>
    <property type="molecule type" value="Genomic_DNA"/>
</dbReference>
<evidence type="ECO:0000313" key="9">
    <source>
        <dbReference type="Proteomes" id="UP000184188"/>
    </source>
</evidence>
<dbReference type="GO" id="GO:0000027">
    <property type="term" value="P:ribosomal large subunit assembly"/>
    <property type="evidence" value="ECO:0007669"/>
    <property type="project" value="UniProtKB-ARBA"/>
</dbReference>
<evidence type="ECO:0000259" key="6">
    <source>
        <dbReference type="Pfam" id="PF00298"/>
    </source>
</evidence>
<dbReference type="VEuPathDB" id="FungiDB:ASPZODRAFT_64454"/>
<keyword evidence="3 5" id="KW-0689">Ribosomal protein</keyword>
<dbReference type="InterPro" id="IPR000911">
    <property type="entry name" value="Ribosomal_uL11"/>
</dbReference>
<evidence type="ECO:0000256" key="5">
    <source>
        <dbReference type="RuleBase" id="RU003978"/>
    </source>
</evidence>
<dbReference type="GO" id="GO:0022625">
    <property type="term" value="C:cytosolic large ribosomal subunit"/>
    <property type="evidence" value="ECO:0007669"/>
    <property type="project" value="TreeGrafter"/>
</dbReference>
<name>A0A1L9SLC0_9EURO</name>
<dbReference type="GO" id="GO:0003735">
    <property type="term" value="F:structural constituent of ribosome"/>
    <property type="evidence" value="ECO:0007669"/>
    <property type="project" value="InterPro"/>
</dbReference>
<dbReference type="CDD" id="cd00349">
    <property type="entry name" value="Ribosomal_L11"/>
    <property type="match status" value="1"/>
</dbReference>
<keyword evidence="4 5" id="KW-0687">Ribonucleoprotein</keyword>
<dbReference type="GO" id="GO:0070180">
    <property type="term" value="F:large ribosomal subunit rRNA binding"/>
    <property type="evidence" value="ECO:0007669"/>
    <property type="project" value="TreeGrafter"/>
</dbReference>